<evidence type="ECO:0000313" key="2">
    <source>
        <dbReference type="Proteomes" id="UP000309231"/>
    </source>
</evidence>
<sequence length="163" mass="17128">MRTLLRTPARRRAALLVAIAVIGSVIAAALWISQHRDAGTPSASDCGVVADVAQDWRAVGEASNAAAMQPGAAEDPERWAALADKSRRAANSVSAPDLKSDLTSWAIGFDEFANIARDTGKGPEDVRFQRFVDNSKKVAQATDKLQAACPKIATPRASNSSAG</sequence>
<organism evidence="1 2">
    <name type="scientific">Mycolicibacterium mucogenicum DSM 44124</name>
    <dbReference type="NCBI Taxonomy" id="1226753"/>
    <lineage>
        <taxon>Bacteria</taxon>
        <taxon>Bacillati</taxon>
        <taxon>Actinomycetota</taxon>
        <taxon>Actinomycetes</taxon>
        <taxon>Mycobacteriales</taxon>
        <taxon>Mycobacteriaceae</taxon>
        <taxon>Mycolicibacterium</taxon>
    </lineage>
</organism>
<dbReference type="RefSeq" id="WP_138158280.1">
    <property type="nucleotide sequence ID" value="NZ_ANBS01000004.1"/>
</dbReference>
<evidence type="ECO:0000313" key="1">
    <source>
        <dbReference type="EMBL" id="QPG69574.1"/>
    </source>
</evidence>
<protein>
    <submittedName>
        <fullName evidence="1">Uncharacterized protein</fullName>
    </submittedName>
</protein>
<accession>A0A8E4W3F4</accession>
<reference evidence="1 2" key="1">
    <citation type="journal article" date="2019" name="BMC Evol. Biol.">
        <title>Comparative genomics of Mycobacterium mucogenicum and Mycobacterium neoaurum clade members emphasizing tRNA and non-coding RNA.</title>
        <authorList>
            <person name="Behra P.R.K."/>
            <person name="Pettersson B.M.F."/>
            <person name="Das S."/>
            <person name="Dasgupta S."/>
            <person name="Kirsebom L.A."/>
        </authorList>
    </citation>
    <scope>NUCLEOTIDE SEQUENCE [LARGE SCALE GENOMIC DNA]</scope>
    <source>
        <strain evidence="1 2">DSM 44124</strain>
    </source>
</reference>
<keyword evidence="2" id="KW-1185">Reference proteome</keyword>
<name>A0A8E4W3F4_MYCMU</name>
<dbReference type="EMBL" id="CP062008">
    <property type="protein sequence ID" value="QPG69574.1"/>
    <property type="molecule type" value="Genomic_DNA"/>
</dbReference>
<reference evidence="1 2" key="2">
    <citation type="journal article" date="2019" name="Sci. Rep.">
        <title>Insight into the biology of Mycobacterium mucogenicum and Mycobacterium neoaurum clade members.</title>
        <authorList>
            <person name="Behra P.R.K."/>
            <person name="Pettersson B.M.F."/>
            <person name="Ramesh M."/>
            <person name="Dasgupta S."/>
            <person name="Kirsebom L.A."/>
        </authorList>
    </citation>
    <scope>NUCLEOTIDE SEQUENCE [LARGE SCALE GENOMIC DNA]</scope>
    <source>
        <strain evidence="1 2">DSM 44124</strain>
    </source>
</reference>
<proteinExistence type="predicted"/>
<dbReference type="Proteomes" id="UP000309231">
    <property type="component" value="Chromosome"/>
</dbReference>
<dbReference type="KEGG" id="mmuc:C1S78_000560"/>
<dbReference type="AlphaFoldDB" id="A0A8E4W3F4"/>
<dbReference type="GeneID" id="76723371"/>
<gene>
    <name evidence="1" type="ORF">C1S78_000560</name>
</gene>